<evidence type="ECO:0000313" key="2">
    <source>
        <dbReference type="Proteomes" id="UP000887013"/>
    </source>
</evidence>
<protein>
    <submittedName>
        <fullName evidence="1">EF-hand domain-containing protein 1</fullName>
    </submittedName>
</protein>
<name>A0A8X6NPC9_NEPPI</name>
<dbReference type="Proteomes" id="UP000887013">
    <property type="component" value="Unassembled WGS sequence"/>
</dbReference>
<evidence type="ECO:0000313" key="1">
    <source>
        <dbReference type="EMBL" id="GFT23415.1"/>
    </source>
</evidence>
<reference evidence="1" key="1">
    <citation type="submission" date="2020-08" db="EMBL/GenBank/DDBJ databases">
        <title>Multicomponent nature underlies the extraordinary mechanical properties of spider dragline silk.</title>
        <authorList>
            <person name="Kono N."/>
            <person name="Nakamura H."/>
            <person name="Mori M."/>
            <person name="Yoshida Y."/>
            <person name="Ohtoshi R."/>
            <person name="Malay A.D."/>
            <person name="Moran D.A.P."/>
            <person name="Tomita M."/>
            <person name="Numata K."/>
            <person name="Arakawa K."/>
        </authorList>
    </citation>
    <scope>NUCLEOTIDE SEQUENCE</scope>
</reference>
<gene>
    <name evidence="1" type="primary">EFHC1_4</name>
    <name evidence="1" type="ORF">NPIL_688921</name>
</gene>
<organism evidence="1 2">
    <name type="scientific">Nephila pilipes</name>
    <name type="common">Giant wood spider</name>
    <name type="synonym">Nephila maculata</name>
    <dbReference type="NCBI Taxonomy" id="299642"/>
    <lineage>
        <taxon>Eukaryota</taxon>
        <taxon>Metazoa</taxon>
        <taxon>Ecdysozoa</taxon>
        <taxon>Arthropoda</taxon>
        <taxon>Chelicerata</taxon>
        <taxon>Arachnida</taxon>
        <taxon>Araneae</taxon>
        <taxon>Araneomorphae</taxon>
        <taxon>Entelegynae</taxon>
        <taxon>Araneoidea</taxon>
        <taxon>Nephilidae</taxon>
        <taxon>Nephila</taxon>
    </lineage>
</organism>
<accession>A0A8X6NPC9</accession>
<dbReference type="AlphaFoldDB" id="A0A8X6NPC9"/>
<comment type="caution">
    <text evidence="1">The sequence shown here is derived from an EMBL/GenBank/DDBJ whole genome shotgun (WGS) entry which is preliminary data.</text>
</comment>
<dbReference type="OrthoDB" id="6430054at2759"/>
<feature type="non-terminal residue" evidence="1">
    <location>
        <position position="1"/>
    </location>
</feature>
<dbReference type="EMBL" id="BMAW01011355">
    <property type="protein sequence ID" value="GFT23415.1"/>
    <property type="molecule type" value="Genomic_DNA"/>
</dbReference>
<proteinExistence type="predicted"/>
<sequence>INVEDQKKLSDMFKGKKELTGVQKMLLLKDLRHAVLSNYGCSVYPIKGIPDLGSDACLKKIVLEKLYSGNLPIPQDLLEKLVDAFACGGKTDVDEVRTFLLVALGHERDPNNQK</sequence>
<keyword evidence="2" id="KW-1185">Reference proteome</keyword>